<evidence type="ECO:0000256" key="6">
    <source>
        <dbReference type="SAM" id="Phobius"/>
    </source>
</evidence>
<dbReference type="GO" id="GO:0005886">
    <property type="term" value="C:plasma membrane"/>
    <property type="evidence" value="ECO:0007669"/>
    <property type="project" value="UniProtKB-SubCell"/>
</dbReference>
<feature type="transmembrane region" description="Helical" evidence="6">
    <location>
        <begin position="296"/>
        <end position="318"/>
    </location>
</feature>
<feature type="transmembrane region" description="Helical" evidence="6">
    <location>
        <begin position="16"/>
        <end position="35"/>
    </location>
</feature>
<dbReference type="PROSITE" id="PS50156">
    <property type="entry name" value="SSD"/>
    <property type="match status" value="1"/>
</dbReference>
<dbReference type="Proteomes" id="UP000553706">
    <property type="component" value="Unassembled WGS sequence"/>
</dbReference>
<reference evidence="8 9" key="1">
    <citation type="submission" date="2020-08" db="EMBL/GenBank/DDBJ databases">
        <title>Genomic Encyclopedia of Type Strains, Phase IV (KMG-IV): sequencing the most valuable type-strain genomes for metagenomic binning, comparative biology and taxonomic classification.</title>
        <authorList>
            <person name="Goeker M."/>
        </authorList>
    </citation>
    <scope>NUCLEOTIDE SEQUENCE [LARGE SCALE GENOMIC DNA]</scope>
    <source>
        <strain evidence="8 9">DSM 27026</strain>
    </source>
</reference>
<feature type="transmembrane region" description="Helical" evidence="6">
    <location>
        <begin position="763"/>
        <end position="783"/>
    </location>
</feature>
<dbReference type="PANTHER" id="PTHR33406">
    <property type="entry name" value="MEMBRANE PROTEIN MJ1562-RELATED"/>
    <property type="match status" value="1"/>
</dbReference>
<name>A0A840V9L7_9PROT</name>
<keyword evidence="4 6" id="KW-1133">Transmembrane helix</keyword>
<dbReference type="EMBL" id="JACHFJ010000002">
    <property type="protein sequence ID" value="MBB5372648.1"/>
    <property type="molecule type" value="Genomic_DNA"/>
</dbReference>
<evidence type="ECO:0000256" key="2">
    <source>
        <dbReference type="ARBA" id="ARBA00022475"/>
    </source>
</evidence>
<feature type="transmembrane region" description="Helical" evidence="6">
    <location>
        <begin position="451"/>
        <end position="472"/>
    </location>
</feature>
<keyword evidence="9" id="KW-1185">Reference proteome</keyword>
<dbReference type="InterPro" id="IPR050545">
    <property type="entry name" value="Mycobact_MmpL"/>
</dbReference>
<feature type="transmembrane region" description="Helical" evidence="6">
    <location>
        <begin position="714"/>
        <end position="730"/>
    </location>
</feature>
<dbReference type="Pfam" id="PF03176">
    <property type="entry name" value="MMPL"/>
    <property type="match status" value="2"/>
</dbReference>
<dbReference type="InterPro" id="IPR004869">
    <property type="entry name" value="MMPL_dom"/>
</dbReference>
<organism evidence="8 9">
    <name type="scientific">Acidocella aromatica</name>
    <dbReference type="NCBI Taxonomy" id="1303579"/>
    <lineage>
        <taxon>Bacteria</taxon>
        <taxon>Pseudomonadati</taxon>
        <taxon>Pseudomonadota</taxon>
        <taxon>Alphaproteobacteria</taxon>
        <taxon>Acetobacterales</taxon>
        <taxon>Acidocellaceae</taxon>
        <taxon>Acidocella</taxon>
    </lineage>
</organism>
<accession>A0A840V9L7</accession>
<evidence type="ECO:0000256" key="4">
    <source>
        <dbReference type="ARBA" id="ARBA00022989"/>
    </source>
</evidence>
<protein>
    <recommendedName>
        <fullName evidence="7">SSD domain-containing protein</fullName>
    </recommendedName>
</protein>
<dbReference type="SUPFAM" id="SSF82866">
    <property type="entry name" value="Multidrug efflux transporter AcrB transmembrane domain"/>
    <property type="match status" value="2"/>
</dbReference>
<feature type="transmembrane region" description="Helical" evidence="6">
    <location>
        <begin position="831"/>
        <end position="854"/>
    </location>
</feature>
<dbReference type="InterPro" id="IPR000731">
    <property type="entry name" value="SSD"/>
</dbReference>
<feature type="domain" description="SSD" evidence="7">
    <location>
        <begin position="297"/>
        <end position="423"/>
    </location>
</feature>
<dbReference type="Gene3D" id="1.20.1640.10">
    <property type="entry name" value="Multidrug efflux transporter AcrB transmembrane domain"/>
    <property type="match status" value="2"/>
</dbReference>
<proteinExistence type="predicted"/>
<gene>
    <name evidence="8" type="ORF">HNP71_000886</name>
</gene>
<keyword evidence="2" id="KW-1003">Cell membrane</keyword>
<comment type="caution">
    <text evidence="8">The sequence shown here is derived from an EMBL/GenBank/DDBJ whole genome shotgun (WGS) entry which is preliminary data.</text>
</comment>
<feature type="transmembrane region" description="Helical" evidence="6">
    <location>
        <begin position="795"/>
        <end position="819"/>
    </location>
</feature>
<dbReference type="NCBIfam" id="TIGR03480">
    <property type="entry name" value="HpnN"/>
    <property type="match status" value="1"/>
</dbReference>
<feature type="transmembrane region" description="Helical" evidence="6">
    <location>
        <begin position="737"/>
        <end position="757"/>
    </location>
</feature>
<evidence type="ECO:0000256" key="1">
    <source>
        <dbReference type="ARBA" id="ARBA00004651"/>
    </source>
</evidence>
<dbReference type="PANTHER" id="PTHR33406:SF13">
    <property type="entry name" value="MEMBRANE PROTEIN YDFJ"/>
    <property type="match status" value="1"/>
</dbReference>
<evidence type="ECO:0000256" key="5">
    <source>
        <dbReference type="ARBA" id="ARBA00023136"/>
    </source>
</evidence>
<evidence type="ECO:0000313" key="8">
    <source>
        <dbReference type="EMBL" id="MBB5372648.1"/>
    </source>
</evidence>
<feature type="transmembrane region" description="Helical" evidence="6">
    <location>
        <begin position="369"/>
        <end position="389"/>
    </location>
</feature>
<dbReference type="RefSeq" id="WP_183265654.1">
    <property type="nucleotide sequence ID" value="NZ_JACHFJ010000002.1"/>
</dbReference>
<feature type="transmembrane region" description="Helical" evidence="6">
    <location>
        <begin position="324"/>
        <end position="348"/>
    </location>
</feature>
<sequence>MQKIIVAIVVTARRNAALVVVAFLLLAGFGLWYSAKHLGMDTDTDNLFAKELPWRQADIRESKNFPQFDKLIVAVVRAATPEEATETAAALNAALNADKANFLDSSYPSGSPFYSREGLLLLPPKGLAELLNAIVAAQPFLGQLAADPSARGLFTGMGLIAQGVQAGADISPYAEALAGVGRNLQAAADGHPVPLSWQSLIMDGTAGQRDAEFVLMHPKLDQSSLQPGGAATAALRRIAANLPDVKAGRATVDYTGQIPLSDEQFASLTKGMVLGGIISVVLIALWLYLALRTWRLIVPILLTLLLGLALTVFYAAVFVKVMNLISVAFAILFIGLAVDFGIQYCVRLRDIRHNTPDPEVAVPETARQAGAQIALAATATACGFFAFAPTDFVGVAELGKIAGAGMFIAFFCTITFLPAVLRLFKPKAELAPVWLPGGAAMDNILLKHRRVVVAGFVLAALAGGFAIGRVGFDANPLDTKDPNTESMRTIRTLLADPATNPFYADVLAPNLDGARELSKKLSALPEVAEVLSGATFVPEEQDQKLAMLAQAQTILAPTLLAAATPPKPVSVEDIRASMAKTHDAIMAVADKLPKTSPLLGIAATLAQLQGESDERVIAMNAAVTRFLPLELTRLSESLNAQPITVQSLPPEVARDWFLPDGRVRVEALPSAAAQTTKGLRHFVKAVLAIAPDAGGPAVSTVATAATILGSFREAAILAFAAIAIILALVFRNIRDTALVLATLALSALLTGLFAWVVGLHINYANIIALPLLLGVGVSFNVYFVMNFRAGVRRFLASSTANAVLFSALTTGTAFGALAFSGDRGTASMGDLLLLSLLAVLVATFVFLPALLYVLEEDAGQA</sequence>
<feature type="transmembrane region" description="Helical" evidence="6">
    <location>
        <begin position="401"/>
        <end position="421"/>
    </location>
</feature>
<dbReference type="AlphaFoldDB" id="A0A840V9L7"/>
<evidence type="ECO:0000313" key="9">
    <source>
        <dbReference type="Proteomes" id="UP000553706"/>
    </source>
</evidence>
<comment type="subcellular location">
    <subcellularLocation>
        <location evidence="1">Cell membrane</location>
        <topology evidence="1">Multi-pass membrane protein</topology>
    </subcellularLocation>
</comment>
<keyword evidence="5 6" id="KW-0472">Membrane</keyword>
<evidence type="ECO:0000256" key="3">
    <source>
        <dbReference type="ARBA" id="ARBA00022692"/>
    </source>
</evidence>
<keyword evidence="3 6" id="KW-0812">Transmembrane</keyword>
<feature type="transmembrane region" description="Helical" evidence="6">
    <location>
        <begin position="271"/>
        <end position="289"/>
    </location>
</feature>
<evidence type="ECO:0000259" key="7">
    <source>
        <dbReference type="PROSITE" id="PS50156"/>
    </source>
</evidence>
<dbReference type="InterPro" id="IPR017841">
    <property type="entry name" value="Hopanoid_biosynth_HpnN"/>
</dbReference>